<accession>A0A657LPX8</accession>
<evidence type="ECO:0000259" key="2">
    <source>
        <dbReference type="SMART" id="SM00922"/>
    </source>
</evidence>
<dbReference type="AlphaFoldDB" id="A0A657LPX8"/>
<dbReference type="InterPro" id="IPR029065">
    <property type="entry name" value="Enolase_C-like"/>
</dbReference>
<dbReference type="Gene3D" id="3.20.20.120">
    <property type="entry name" value="Enolase-like C-terminal domain"/>
    <property type="match status" value="1"/>
</dbReference>
<keyword evidence="1" id="KW-0456">Lyase</keyword>
<dbReference type="OrthoDB" id="9802699at2"/>
<dbReference type="Proteomes" id="UP000182661">
    <property type="component" value="Unassembled WGS sequence"/>
</dbReference>
<protein>
    <submittedName>
        <fullName evidence="3">Isomerase</fullName>
    </submittedName>
</protein>
<dbReference type="SFLD" id="SFLDG00179">
    <property type="entry name" value="mandelate_racemase"/>
    <property type="match status" value="1"/>
</dbReference>
<dbReference type="PANTHER" id="PTHR48080:SF2">
    <property type="entry name" value="D-GALACTONATE DEHYDRATASE"/>
    <property type="match status" value="1"/>
</dbReference>
<dbReference type="SMART" id="SM00922">
    <property type="entry name" value="MR_MLE"/>
    <property type="match status" value="1"/>
</dbReference>
<proteinExistence type="predicted"/>
<keyword evidence="4" id="KW-1185">Reference proteome</keyword>
<organism evidence="3 4">
    <name type="scientific">Pararhizobium antarcticum</name>
    <dbReference type="NCBI Taxonomy" id="1798805"/>
    <lineage>
        <taxon>Bacteria</taxon>
        <taxon>Pseudomonadati</taxon>
        <taxon>Pseudomonadota</taxon>
        <taxon>Alphaproteobacteria</taxon>
        <taxon>Hyphomicrobiales</taxon>
        <taxon>Rhizobiaceae</taxon>
        <taxon>Rhizobium/Agrobacterium group</taxon>
        <taxon>Pararhizobium</taxon>
    </lineage>
</organism>
<dbReference type="InterPro" id="IPR034593">
    <property type="entry name" value="DgoD-like"/>
</dbReference>
<evidence type="ECO:0000313" key="3">
    <source>
        <dbReference type="EMBL" id="OJF90277.1"/>
    </source>
</evidence>
<sequence length="404" mass="43338">MKIVDIIPTVMQAGAPTVTSWTGAGGQSALATGRNWLFVKIITDEPGLIGVGEGSGWPRVIHTAINDLKCELIGHDPRDIERLWQRMRIAMMGHGDTGVVGAGAITAIDMALWDIKGKLHSTPVWNMLGGKVRDKVRYYAHAKNAASAVKLVSNGVTTVKLGGHDGLVERVAEVREAVGTHIDIIVDLHGPPWLPAIDAIAIGKALEPYNLLFLEDPVAPEDIDGWKRVRRALPHTPLAGGERLATKWGAASLIESGVVDIIQPDMGRAGGITEMKKIAALAEARFIQVAPHSGSLGPVAEYASIHVMAAIPNALLMERLEPEWHGKAAVIHPALESSQGHIIVPERPGLGVDLVENFIAAHPSERNVSIATGGWQDAEEHGSTYFSMRRSRANLVSVKKDPIL</sequence>
<keyword evidence="3" id="KW-0413">Isomerase</keyword>
<comment type="caution">
    <text evidence="3">The sequence shown here is derived from an EMBL/GenBank/DDBJ whole genome shotgun (WGS) entry which is preliminary data.</text>
</comment>
<name>A0A657LPX8_9HYPH</name>
<dbReference type="InterPro" id="IPR036849">
    <property type="entry name" value="Enolase-like_C_sf"/>
</dbReference>
<dbReference type="Gene3D" id="3.30.390.10">
    <property type="entry name" value="Enolase-like, N-terminal domain"/>
    <property type="match status" value="1"/>
</dbReference>
<dbReference type="InterPro" id="IPR029017">
    <property type="entry name" value="Enolase-like_N"/>
</dbReference>
<dbReference type="CDD" id="cd03316">
    <property type="entry name" value="MR_like"/>
    <property type="match status" value="1"/>
</dbReference>
<dbReference type="Pfam" id="PF02746">
    <property type="entry name" value="MR_MLE_N"/>
    <property type="match status" value="1"/>
</dbReference>
<dbReference type="InterPro" id="IPR013342">
    <property type="entry name" value="Mandelate_racemase_C"/>
</dbReference>
<dbReference type="PANTHER" id="PTHR48080">
    <property type="entry name" value="D-GALACTONATE DEHYDRATASE-RELATED"/>
    <property type="match status" value="1"/>
</dbReference>
<dbReference type="InterPro" id="IPR013341">
    <property type="entry name" value="Mandelate_racemase_N_dom"/>
</dbReference>
<dbReference type="SFLD" id="SFLDS00001">
    <property type="entry name" value="Enolase"/>
    <property type="match status" value="1"/>
</dbReference>
<dbReference type="SUPFAM" id="SSF51604">
    <property type="entry name" value="Enolase C-terminal domain-like"/>
    <property type="match status" value="1"/>
</dbReference>
<dbReference type="Pfam" id="PF13378">
    <property type="entry name" value="MR_MLE_C"/>
    <property type="match status" value="1"/>
</dbReference>
<dbReference type="SUPFAM" id="SSF54826">
    <property type="entry name" value="Enolase N-terminal domain-like"/>
    <property type="match status" value="1"/>
</dbReference>
<gene>
    <name evidence="3" type="ORF">AX760_24245</name>
</gene>
<dbReference type="GO" id="GO:0016853">
    <property type="term" value="F:isomerase activity"/>
    <property type="evidence" value="ECO:0007669"/>
    <property type="project" value="UniProtKB-KW"/>
</dbReference>
<dbReference type="EMBL" id="LSRP01000141">
    <property type="protein sequence ID" value="OJF90277.1"/>
    <property type="molecule type" value="Genomic_DNA"/>
</dbReference>
<evidence type="ECO:0000256" key="1">
    <source>
        <dbReference type="ARBA" id="ARBA00023239"/>
    </source>
</evidence>
<reference evidence="3 4" key="1">
    <citation type="submission" date="2016-02" db="EMBL/GenBank/DDBJ databases">
        <title>Genome sequencing of a beta-galactosidase producing bacteria Rhizobium sp. 59.</title>
        <authorList>
            <person name="Wang D."/>
            <person name="Kot W."/>
            <person name="Qin Y."/>
            <person name="Hansen L."/>
            <person name="Naqvi K."/>
            <person name="Rensing C."/>
        </authorList>
    </citation>
    <scope>NUCLEOTIDE SEQUENCE [LARGE SCALE GENOMIC DNA]</scope>
    <source>
        <strain evidence="3 4">59</strain>
    </source>
</reference>
<evidence type="ECO:0000313" key="4">
    <source>
        <dbReference type="Proteomes" id="UP000182661"/>
    </source>
</evidence>
<feature type="domain" description="Mandelate racemase/muconate lactonizing enzyme C-terminal" evidence="2">
    <location>
        <begin position="142"/>
        <end position="236"/>
    </location>
</feature>
<dbReference type="RefSeq" id="WP_071835677.1">
    <property type="nucleotide sequence ID" value="NZ_LSRP01000141.1"/>
</dbReference>
<dbReference type="GO" id="GO:0016829">
    <property type="term" value="F:lyase activity"/>
    <property type="evidence" value="ECO:0007669"/>
    <property type="project" value="UniProtKB-KW"/>
</dbReference>